<dbReference type="EMBL" id="KB206168">
    <property type="protein sequence ID" value="ELP95260.1"/>
    <property type="molecule type" value="Genomic_DNA"/>
</dbReference>
<dbReference type="SUPFAM" id="SSF52540">
    <property type="entry name" value="P-loop containing nucleoside triphosphate hydrolases"/>
    <property type="match status" value="1"/>
</dbReference>
<dbReference type="InterPro" id="IPR027417">
    <property type="entry name" value="P-loop_NTPase"/>
</dbReference>
<dbReference type="OMA" id="IIWETRI"/>
<evidence type="ECO:0000313" key="3">
    <source>
        <dbReference type="EMBL" id="ELP95260.1"/>
    </source>
</evidence>
<organism evidence="3 4">
    <name type="scientific">Entamoeba invadens IP1</name>
    <dbReference type="NCBI Taxonomy" id="370355"/>
    <lineage>
        <taxon>Eukaryota</taxon>
        <taxon>Amoebozoa</taxon>
        <taxon>Evosea</taxon>
        <taxon>Archamoebae</taxon>
        <taxon>Mastigamoebida</taxon>
        <taxon>Entamoebidae</taxon>
        <taxon>Entamoeba</taxon>
    </lineage>
</organism>
<keyword evidence="3" id="KW-0808">Transferase</keyword>
<dbReference type="CDD" id="cd02022">
    <property type="entry name" value="DPCK"/>
    <property type="match status" value="1"/>
</dbReference>
<gene>
    <name evidence="3" type="ORF">EIN_430660</name>
</gene>
<dbReference type="GO" id="GO:0005524">
    <property type="term" value="F:ATP binding"/>
    <property type="evidence" value="ECO:0007669"/>
    <property type="project" value="UniProtKB-KW"/>
</dbReference>
<dbReference type="PROSITE" id="PS51219">
    <property type="entry name" value="DPCK"/>
    <property type="match status" value="1"/>
</dbReference>
<evidence type="ECO:0000256" key="2">
    <source>
        <dbReference type="ARBA" id="ARBA00022840"/>
    </source>
</evidence>
<dbReference type="Gene3D" id="3.40.50.300">
    <property type="entry name" value="P-loop containing nucleotide triphosphate hydrolases"/>
    <property type="match status" value="1"/>
</dbReference>
<dbReference type="RefSeq" id="XP_004262031.1">
    <property type="nucleotide sequence ID" value="XM_004261983.1"/>
</dbReference>
<reference evidence="3 4" key="1">
    <citation type="submission" date="2012-10" db="EMBL/GenBank/DDBJ databases">
        <authorList>
            <person name="Zafar N."/>
            <person name="Inman J."/>
            <person name="Hall N."/>
            <person name="Lorenzi H."/>
            <person name="Caler E."/>
        </authorList>
    </citation>
    <scope>NUCLEOTIDE SEQUENCE [LARGE SCALE GENOMIC DNA]</scope>
    <source>
        <strain evidence="3 4">IP1</strain>
    </source>
</reference>
<keyword evidence="3" id="KW-0418">Kinase</keyword>
<dbReference type="NCBIfam" id="TIGR00152">
    <property type="entry name" value="dephospho-CoA kinase"/>
    <property type="match status" value="1"/>
</dbReference>
<accession>A0A0A1UF93</accession>
<dbReference type="KEGG" id="eiv:EIN_430660"/>
<dbReference type="PANTHER" id="PTHR10695:SF46">
    <property type="entry name" value="BIFUNCTIONAL COENZYME A SYNTHASE-RELATED"/>
    <property type="match status" value="1"/>
</dbReference>
<dbReference type="PANTHER" id="PTHR10695">
    <property type="entry name" value="DEPHOSPHO-COA KINASE-RELATED"/>
    <property type="match status" value="1"/>
</dbReference>
<keyword evidence="1" id="KW-0547">Nucleotide-binding</keyword>
<dbReference type="GeneID" id="14894260"/>
<evidence type="ECO:0000256" key="1">
    <source>
        <dbReference type="ARBA" id="ARBA00022741"/>
    </source>
</evidence>
<dbReference type="OrthoDB" id="247245at2759"/>
<dbReference type="Proteomes" id="UP000014680">
    <property type="component" value="Unassembled WGS sequence"/>
</dbReference>
<sequence length="202" mass="22982">MVYVIGITGRICSGKSTLLNVMNSRGIPTIDCDKIGWELYSKDSIAFSAYVKEFGKDVIGKDGNIDRKKLSACVFGHPEKVKRISEISWPMIYQVLVNKIEKFSCEGHKIVGVEAALLIKANWECINEIWQTKIDDEITINRLMKRNNLSREEASKRLNSQPSQEEYDKKANVTFNTNCSLEQTAKEINKKLDETIKMVEAK</sequence>
<dbReference type="VEuPathDB" id="AmoebaDB:EIN_430660"/>
<protein>
    <submittedName>
        <fullName evidence="3">Dephospho-CoA kinase, putative</fullName>
        <ecNumber evidence="3">2.7.1.24</ecNumber>
    </submittedName>
</protein>
<keyword evidence="2" id="KW-0067">ATP-binding</keyword>
<dbReference type="GO" id="GO:0015937">
    <property type="term" value="P:coenzyme A biosynthetic process"/>
    <property type="evidence" value="ECO:0007669"/>
    <property type="project" value="InterPro"/>
</dbReference>
<keyword evidence="4" id="KW-1185">Reference proteome</keyword>
<evidence type="ECO:0000313" key="4">
    <source>
        <dbReference type="Proteomes" id="UP000014680"/>
    </source>
</evidence>
<dbReference type="InterPro" id="IPR001977">
    <property type="entry name" value="Depp_CoAkinase"/>
</dbReference>
<proteinExistence type="inferred from homology"/>
<dbReference type="AlphaFoldDB" id="A0A0A1UF93"/>
<dbReference type="GO" id="GO:0004140">
    <property type="term" value="F:dephospho-CoA kinase activity"/>
    <property type="evidence" value="ECO:0007669"/>
    <property type="project" value="UniProtKB-EC"/>
</dbReference>
<dbReference type="Pfam" id="PF01121">
    <property type="entry name" value="CoaE"/>
    <property type="match status" value="1"/>
</dbReference>
<dbReference type="HAMAP" id="MF_00376">
    <property type="entry name" value="Dephospho_CoA_kinase"/>
    <property type="match status" value="1"/>
</dbReference>
<dbReference type="EC" id="2.7.1.24" evidence="3"/>
<name>A0A0A1UF93_ENTIV</name>